<comment type="caution">
    <text evidence="2">The sequence shown here is derived from an EMBL/GenBank/DDBJ whole genome shotgun (WGS) entry which is preliminary data.</text>
</comment>
<gene>
    <name evidence="2" type="ORF">H0235_001405</name>
</gene>
<evidence type="ECO:0000256" key="1">
    <source>
        <dbReference type="SAM" id="MobiDB-lite"/>
    </source>
</evidence>
<evidence type="ECO:0000313" key="3">
    <source>
        <dbReference type="Proteomes" id="UP000600918"/>
    </source>
</evidence>
<feature type="compositionally biased region" description="Basic and acidic residues" evidence="1">
    <location>
        <begin position="58"/>
        <end position="74"/>
    </location>
</feature>
<dbReference type="EMBL" id="JACSDY010000001">
    <property type="protein sequence ID" value="KAF7439014.1"/>
    <property type="molecule type" value="Genomic_DNA"/>
</dbReference>
<reference evidence="2" key="1">
    <citation type="journal article" date="2020" name="G3 (Bethesda)">
        <title>High-Quality Assemblies for Three Invasive Social Wasps from the &lt;i&gt;Vespula&lt;/i&gt; Genus.</title>
        <authorList>
            <person name="Harrop T.W.R."/>
            <person name="Guhlin J."/>
            <person name="McLaughlin G.M."/>
            <person name="Permina E."/>
            <person name="Stockwell P."/>
            <person name="Gilligan J."/>
            <person name="Le Lec M.F."/>
            <person name="Gruber M.A.M."/>
            <person name="Quinn O."/>
            <person name="Lovegrove M."/>
            <person name="Duncan E.J."/>
            <person name="Remnant E.J."/>
            <person name="Van Eeckhoven J."/>
            <person name="Graham B."/>
            <person name="Knapp R.A."/>
            <person name="Langford K.W."/>
            <person name="Kronenberg Z."/>
            <person name="Press M.O."/>
            <person name="Eacker S.M."/>
            <person name="Wilson-Rankin E.E."/>
            <person name="Purcell J."/>
            <person name="Lester P.J."/>
            <person name="Dearden P.K."/>
        </authorList>
    </citation>
    <scope>NUCLEOTIDE SEQUENCE</scope>
    <source>
        <strain evidence="2">Volc-1</strain>
    </source>
</reference>
<dbReference type="AlphaFoldDB" id="A0A834PG16"/>
<sequence length="74" mass="7633">MVAGGRKRGWPWKRHEVEDDGCEASSTVLGYSLPVSWGPRRRGGGGGEGEGGGGGRGRGGDGEKEEKEDGYVGG</sequence>
<feature type="region of interest" description="Disordered" evidence="1">
    <location>
        <begin position="1"/>
        <end position="74"/>
    </location>
</feature>
<name>A0A834PG16_VESPE</name>
<evidence type="ECO:0000313" key="2">
    <source>
        <dbReference type="EMBL" id="KAF7439014.1"/>
    </source>
</evidence>
<feature type="compositionally biased region" description="Basic residues" evidence="1">
    <location>
        <begin position="1"/>
        <end position="12"/>
    </location>
</feature>
<feature type="compositionally biased region" description="Gly residues" evidence="1">
    <location>
        <begin position="44"/>
        <end position="57"/>
    </location>
</feature>
<organism evidence="2 3">
    <name type="scientific">Vespula pensylvanica</name>
    <name type="common">Western yellow jacket</name>
    <name type="synonym">Wasp</name>
    <dbReference type="NCBI Taxonomy" id="30213"/>
    <lineage>
        <taxon>Eukaryota</taxon>
        <taxon>Metazoa</taxon>
        <taxon>Ecdysozoa</taxon>
        <taxon>Arthropoda</taxon>
        <taxon>Hexapoda</taxon>
        <taxon>Insecta</taxon>
        <taxon>Pterygota</taxon>
        <taxon>Neoptera</taxon>
        <taxon>Endopterygota</taxon>
        <taxon>Hymenoptera</taxon>
        <taxon>Apocrita</taxon>
        <taxon>Aculeata</taxon>
        <taxon>Vespoidea</taxon>
        <taxon>Vespidae</taxon>
        <taxon>Vespinae</taxon>
        <taxon>Vespula</taxon>
    </lineage>
</organism>
<protein>
    <submittedName>
        <fullName evidence="2">Uncharacterized protein</fullName>
    </submittedName>
</protein>
<accession>A0A834PG16</accession>
<proteinExistence type="predicted"/>
<dbReference type="Proteomes" id="UP000600918">
    <property type="component" value="Unassembled WGS sequence"/>
</dbReference>
<keyword evidence="3" id="KW-1185">Reference proteome</keyword>